<name>A0A409WFB8_9AGAR</name>
<gene>
    <name evidence="2" type="ORF">CVT24_009824</name>
</gene>
<feature type="transmembrane region" description="Helical" evidence="1">
    <location>
        <begin position="165"/>
        <end position="183"/>
    </location>
</feature>
<proteinExistence type="predicted"/>
<comment type="caution">
    <text evidence="2">The sequence shown here is derived from an EMBL/GenBank/DDBJ whole genome shotgun (WGS) entry which is preliminary data.</text>
</comment>
<keyword evidence="3" id="KW-1185">Reference proteome</keyword>
<reference evidence="2 3" key="1">
    <citation type="journal article" date="2018" name="Evol. Lett.">
        <title>Horizontal gene cluster transfer increased hallucinogenic mushroom diversity.</title>
        <authorList>
            <person name="Reynolds H.T."/>
            <person name="Vijayakumar V."/>
            <person name="Gluck-Thaler E."/>
            <person name="Korotkin H.B."/>
            <person name="Matheny P.B."/>
            <person name="Slot J.C."/>
        </authorList>
    </citation>
    <scope>NUCLEOTIDE SEQUENCE [LARGE SCALE GENOMIC DNA]</scope>
    <source>
        <strain evidence="2 3">2629</strain>
    </source>
</reference>
<feature type="transmembrane region" description="Helical" evidence="1">
    <location>
        <begin position="129"/>
        <end position="153"/>
    </location>
</feature>
<protein>
    <submittedName>
        <fullName evidence="2">Uncharacterized protein</fullName>
    </submittedName>
</protein>
<dbReference type="Proteomes" id="UP000284842">
    <property type="component" value="Unassembled WGS sequence"/>
</dbReference>
<organism evidence="2 3">
    <name type="scientific">Panaeolus cyanescens</name>
    <dbReference type="NCBI Taxonomy" id="181874"/>
    <lineage>
        <taxon>Eukaryota</taxon>
        <taxon>Fungi</taxon>
        <taxon>Dikarya</taxon>
        <taxon>Basidiomycota</taxon>
        <taxon>Agaricomycotina</taxon>
        <taxon>Agaricomycetes</taxon>
        <taxon>Agaricomycetidae</taxon>
        <taxon>Agaricales</taxon>
        <taxon>Agaricineae</taxon>
        <taxon>Galeropsidaceae</taxon>
        <taxon>Panaeolus</taxon>
    </lineage>
</organism>
<sequence length="216" mass="23923">MSVRVGSAAIFVASGVITYDWVLTFGKEECHRRYAAMTYLVVLGIVVSQLILGLRTIAIWARKKLIIAILVTTFLVGPTYPIRSLSICLYLSKGTSVPLIVVVNRLVLPSLEFIEGLPGCRVKSISNMVSLPYIAVLVSETVISLMNVLYPFFAEPAAKNNLAMFQHTAHSVICNHVVFLIMAQRRQMSSPNQEITQSLLLTTFMFTDMYTTNGNS</sequence>
<feature type="transmembrane region" description="Helical" evidence="1">
    <location>
        <begin position="65"/>
        <end position="83"/>
    </location>
</feature>
<dbReference type="EMBL" id="NHTK01005504">
    <property type="protein sequence ID" value="PPQ77150.1"/>
    <property type="molecule type" value="Genomic_DNA"/>
</dbReference>
<keyword evidence="1" id="KW-0812">Transmembrane</keyword>
<keyword evidence="1" id="KW-0472">Membrane</keyword>
<feature type="transmembrane region" description="Helical" evidence="1">
    <location>
        <begin position="34"/>
        <end position="53"/>
    </location>
</feature>
<evidence type="ECO:0000256" key="1">
    <source>
        <dbReference type="SAM" id="Phobius"/>
    </source>
</evidence>
<evidence type="ECO:0000313" key="2">
    <source>
        <dbReference type="EMBL" id="PPQ77150.1"/>
    </source>
</evidence>
<dbReference type="AlphaFoldDB" id="A0A409WFB8"/>
<dbReference type="InParanoid" id="A0A409WFB8"/>
<accession>A0A409WFB8</accession>
<evidence type="ECO:0000313" key="3">
    <source>
        <dbReference type="Proteomes" id="UP000284842"/>
    </source>
</evidence>
<dbReference type="OrthoDB" id="3341843at2759"/>
<keyword evidence="1" id="KW-1133">Transmembrane helix</keyword>